<dbReference type="EC" id="2.3.1.-" evidence="6"/>
<dbReference type="Pfam" id="PF00198">
    <property type="entry name" value="2-oxoacid_dh"/>
    <property type="match status" value="1"/>
</dbReference>
<evidence type="ECO:0000256" key="4">
    <source>
        <dbReference type="ARBA" id="ARBA00022823"/>
    </source>
</evidence>
<sequence length="398" mass="43484">MAVEVVMPKLGMAMKEGIITSWNIKAGDNVEKGELIASINSEKIETEIEAPADGTVLDIAVSEDEGVPPGTVICYIGKPNEKVEVYENTNVAEEKTPNAEPKNIQHAEPYAKEVAKQRIKISPVAKKIAKTENLDIRSLIGTGPGGRITKVDVLKALEERVAIPEVLEQEESKVIPVTGMRKAIANRMHASLQNSAQLTLTMKVDVTDLVALHKDIAEVVQKRYDKLTITDFVSRAVVLALAEHKEMNSAYIDDAIHQFEHVHLGMAVALEKGLVVPAIRFANNLSLVELSKEIKIVAQKAREGNLSSDDMQGTTFTISNLGSFGIEYFTPVLNTPETGILGVGTIEHVPVYKGKKLRKGSMLPLSLTFDHRVLDGAPAAAFLRTIKRYLEEPVTILL</sequence>
<dbReference type="SUPFAM" id="SSF51230">
    <property type="entry name" value="Single hybrid motif"/>
    <property type="match status" value="1"/>
</dbReference>
<dbReference type="PROSITE" id="PS51826">
    <property type="entry name" value="PSBD"/>
    <property type="match status" value="1"/>
</dbReference>
<protein>
    <recommendedName>
        <fullName evidence="6">Dihydrolipoamide acetyltransferase component of pyruvate dehydrogenase complex</fullName>
        <ecNumber evidence="6">2.3.1.-</ecNumber>
    </recommendedName>
</protein>
<dbReference type="InterPro" id="IPR050743">
    <property type="entry name" value="2-oxoacid_DH_E2_comp"/>
</dbReference>
<dbReference type="SUPFAM" id="SSF52777">
    <property type="entry name" value="CoA-dependent acyltransferases"/>
    <property type="match status" value="1"/>
</dbReference>
<dbReference type="InterPro" id="IPR004167">
    <property type="entry name" value="PSBD"/>
</dbReference>
<evidence type="ECO:0000256" key="5">
    <source>
        <dbReference type="ARBA" id="ARBA00023315"/>
    </source>
</evidence>
<evidence type="ECO:0000313" key="10">
    <source>
        <dbReference type="Proteomes" id="UP000196052"/>
    </source>
</evidence>
<dbReference type="Pfam" id="PF02817">
    <property type="entry name" value="E3_binding"/>
    <property type="match status" value="1"/>
</dbReference>
<dbReference type="GO" id="GO:0031405">
    <property type="term" value="F:lipoic acid binding"/>
    <property type="evidence" value="ECO:0007669"/>
    <property type="project" value="TreeGrafter"/>
</dbReference>
<dbReference type="GO" id="GO:0016407">
    <property type="term" value="F:acetyltransferase activity"/>
    <property type="evidence" value="ECO:0007669"/>
    <property type="project" value="TreeGrafter"/>
</dbReference>
<keyword evidence="3 6" id="KW-0808">Transferase</keyword>
<dbReference type="Proteomes" id="UP000196052">
    <property type="component" value="Unassembled WGS sequence"/>
</dbReference>
<gene>
    <name evidence="9" type="ORF">BC05F1_02890</name>
</gene>
<evidence type="ECO:0000256" key="3">
    <source>
        <dbReference type="ARBA" id="ARBA00022679"/>
    </source>
</evidence>
<name>A0A1C4DSX6_9BACI</name>
<organism evidence="9 10">
    <name type="scientific">Bacillus wiedmannii</name>
    <dbReference type="NCBI Taxonomy" id="1890302"/>
    <lineage>
        <taxon>Bacteria</taxon>
        <taxon>Bacillati</taxon>
        <taxon>Bacillota</taxon>
        <taxon>Bacilli</taxon>
        <taxon>Bacillales</taxon>
        <taxon>Bacillaceae</taxon>
        <taxon>Bacillus</taxon>
        <taxon>Bacillus cereus group</taxon>
    </lineage>
</organism>
<dbReference type="PROSITE" id="PS50968">
    <property type="entry name" value="BIOTINYL_LIPOYL"/>
    <property type="match status" value="1"/>
</dbReference>
<dbReference type="EMBL" id="FMBE01000013">
    <property type="protein sequence ID" value="SCC34443.1"/>
    <property type="molecule type" value="Genomic_DNA"/>
</dbReference>
<dbReference type="SUPFAM" id="SSF47005">
    <property type="entry name" value="Peripheral subunit-binding domain of 2-oxo acid dehydrogenase complex"/>
    <property type="match status" value="1"/>
</dbReference>
<evidence type="ECO:0000256" key="1">
    <source>
        <dbReference type="ARBA" id="ARBA00001938"/>
    </source>
</evidence>
<dbReference type="InterPro" id="IPR001078">
    <property type="entry name" value="2-oxoacid_DH_actylTfrase"/>
</dbReference>
<keyword evidence="4 6" id="KW-0450">Lipoyl</keyword>
<comment type="similarity">
    <text evidence="2 6">Belongs to the 2-oxoacid dehydrogenase family.</text>
</comment>
<evidence type="ECO:0000256" key="2">
    <source>
        <dbReference type="ARBA" id="ARBA00007317"/>
    </source>
</evidence>
<dbReference type="InterPro" id="IPR000089">
    <property type="entry name" value="Biotin_lipoyl"/>
</dbReference>
<dbReference type="Pfam" id="PF00364">
    <property type="entry name" value="Biotin_lipoyl"/>
    <property type="match status" value="1"/>
</dbReference>
<dbReference type="Gene3D" id="4.10.320.10">
    <property type="entry name" value="E3-binding domain"/>
    <property type="match status" value="1"/>
</dbReference>
<evidence type="ECO:0000313" key="9">
    <source>
        <dbReference type="EMBL" id="SCC34443.1"/>
    </source>
</evidence>
<dbReference type="PANTHER" id="PTHR43178">
    <property type="entry name" value="DIHYDROLIPOAMIDE ACETYLTRANSFERASE COMPONENT OF PYRUVATE DEHYDROGENASE COMPLEX"/>
    <property type="match status" value="1"/>
</dbReference>
<dbReference type="InterPro" id="IPR011053">
    <property type="entry name" value="Single_hybrid_motif"/>
</dbReference>
<dbReference type="Gene3D" id="2.40.50.100">
    <property type="match status" value="1"/>
</dbReference>
<dbReference type="PANTHER" id="PTHR43178:SF5">
    <property type="entry name" value="LIPOAMIDE ACYLTRANSFERASE COMPONENT OF BRANCHED-CHAIN ALPHA-KETO ACID DEHYDROGENASE COMPLEX, MITOCHONDRIAL"/>
    <property type="match status" value="1"/>
</dbReference>
<dbReference type="InterPro" id="IPR036625">
    <property type="entry name" value="E3-bd_dom_sf"/>
</dbReference>
<dbReference type="CDD" id="cd06849">
    <property type="entry name" value="lipoyl_domain"/>
    <property type="match status" value="1"/>
</dbReference>
<evidence type="ECO:0000256" key="6">
    <source>
        <dbReference type="RuleBase" id="RU003423"/>
    </source>
</evidence>
<accession>A0A1C4DSX6</accession>
<comment type="cofactor">
    <cofactor evidence="1 6">
        <name>(R)-lipoate</name>
        <dbReference type="ChEBI" id="CHEBI:83088"/>
    </cofactor>
</comment>
<dbReference type="FunFam" id="3.30.559.10:FF:000040">
    <property type="entry name" value="Dihydrolipoamide acetyltransferase component of pyruvate dehydrogenase complex"/>
    <property type="match status" value="1"/>
</dbReference>
<dbReference type="GO" id="GO:0005737">
    <property type="term" value="C:cytoplasm"/>
    <property type="evidence" value="ECO:0007669"/>
    <property type="project" value="TreeGrafter"/>
</dbReference>
<evidence type="ECO:0000259" key="8">
    <source>
        <dbReference type="PROSITE" id="PS51826"/>
    </source>
</evidence>
<evidence type="ECO:0000259" key="7">
    <source>
        <dbReference type="PROSITE" id="PS50968"/>
    </source>
</evidence>
<dbReference type="AlphaFoldDB" id="A0A1C4DSX6"/>
<dbReference type="RefSeq" id="WP_088122317.1">
    <property type="nucleotide sequence ID" value="NZ_FMBE01000013.1"/>
</dbReference>
<proteinExistence type="inferred from homology"/>
<feature type="domain" description="Lipoyl-binding" evidence="7">
    <location>
        <begin position="2"/>
        <end position="77"/>
    </location>
</feature>
<dbReference type="InterPro" id="IPR023213">
    <property type="entry name" value="CAT-like_dom_sf"/>
</dbReference>
<reference evidence="10" key="1">
    <citation type="submission" date="2016-08" db="EMBL/GenBank/DDBJ databases">
        <authorList>
            <person name="Loux V."/>
            <person name="Rue O."/>
        </authorList>
    </citation>
    <scope>NUCLEOTIDE SEQUENCE [LARGE SCALE GENOMIC DNA]</scope>
    <source>
        <strain evidence="10">INRA Bc05-F1</strain>
    </source>
</reference>
<feature type="domain" description="Peripheral subunit-binding (PSBD)" evidence="8">
    <location>
        <begin position="120"/>
        <end position="157"/>
    </location>
</feature>
<dbReference type="Gene3D" id="3.30.559.10">
    <property type="entry name" value="Chloramphenicol acetyltransferase-like domain"/>
    <property type="match status" value="1"/>
</dbReference>
<keyword evidence="5 6" id="KW-0012">Acyltransferase</keyword>